<name>A0ABM0MQH6_SACKO</name>
<keyword evidence="5" id="KW-0256">Endoplasmic reticulum</keyword>
<sequence length="364" mass="40461">MTSTNIDKAPVSDFDDVELETRTSVNEDTRTEPLKMKADVAEGSRLKLLVCFLGIFVSYFFYGLVQEKVTRGKYGEGAEAEYFTYTLSLVFSQCIINALVAKAVIQYVKPSPDTTLNTYYAACSFTYIGAMVGSNWALRYVSYPTQVLGKSCKPIPVMILGVIFARKRYNLAKYLCVLLIVIGITLFMYKDNVSSKDDDHTFGMGEMLLILSLTLDGATGAIQERMRSEHKTAPHPMMFNMNLWSMLYLAVGILLTGEAIPFLGFVSRHPDVIPLMVLFGCTSAIGQIFIFITVSVYGPLMCSIITTTRKFFTILASVIIFVNPLLARQWLGVLMVFAGLGVDSVYGKTQTKPKPKSKEHSENV</sequence>
<evidence type="ECO:0000256" key="6">
    <source>
        <dbReference type="ARBA" id="ARBA00022989"/>
    </source>
</evidence>
<keyword evidence="4 8" id="KW-0812">Transmembrane</keyword>
<comment type="subcellular location">
    <subcellularLocation>
        <location evidence="1">Endoplasmic reticulum membrane</location>
        <topology evidence="1">Multi-pass membrane protein</topology>
    </subcellularLocation>
</comment>
<evidence type="ECO:0000256" key="4">
    <source>
        <dbReference type="ARBA" id="ARBA00022692"/>
    </source>
</evidence>
<evidence type="ECO:0000313" key="9">
    <source>
        <dbReference type="Proteomes" id="UP000694865"/>
    </source>
</evidence>
<reference evidence="10" key="1">
    <citation type="submission" date="2025-08" db="UniProtKB">
        <authorList>
            <consortium name="RefSeq"/>
        </authorList>
    </citation>
    <scope>IDENTIFICATION</scope>
    <source>
        <tissue evidence="10">Testes</tissue>
    </source>
</reference>
<keyword evidence="6 8" id="KW-1133">Transmembrane helix</keyword>
<evidence type="ECO:0000256" key="8">
    <source>
        <dbReference type="SAM" id="Phobius"/>
    </source>
</evidence>
<dbReference type="PANTHER" id="PTHR10778">
    <property type="entry name" value="SOLUTE CARRIER FAMILY 35 MEMBER B"/>
    <property type="match status" value="1"/>
</dbReference>
<dbReference type="RefSeq" id="XP_006822267.1">
    <property type="nucleotide sequence ID" value="XM_006822204.1"/>
</dbReference>
<feature type="transmembrane region" description="Helical" evidence="8">
    <location>
        <begin position="85"/>
        <end position="105"/>
    </location>
</feature>
<comment type="similarity">
    <text evidence="2">Belongs to the nucleotide-sugar transporter family. SLC35B subfamily.</text>
</comment>
<feature type="transmembrane region" description="Helical" evidence="8">
    <location>
        <begin position="311"/>
        <end position="331"/>
    </location>
</feature>
<organism evidence="9 10">
    <name type="scientific">Saccoglossus kowalevskii</name>
    <name type="common">Acorn worm</name>
    <dbReference type="NCBI Taxonomy" id="10224"/>
    <lineage>
        <taxon>Eukaryota</taxon>
        <taxon>Metazoa</taxon>
        <taxon>Hemichordata</taxon>
        <taxon>Enteropneusta</taxon>
        <taxon>Harrimaniidae</taxon>
        <taxon>Saccoglossus</taxon>
    </lineage>
</organism>
<evidence type="ECO:0000256" key="5">
    <source>
        <dbReference type="ARBA" id="ARBA00022824"/>
    </source>
</evidence>
<evidence type="ECO:0000256" key="3">
    <source>
        <dbReference type="ARBA" id="ARBA00022448"/>
    </source>
</evidence>
<feature type="transmembrane region" description="Helical" evidence="8">
    <location>
        <begin position="243"/>
        <end position="266"/>
    </location>
</feature>
<evidence type="ECO:0000256" key="1">
    <source>
        <dbReference type="ARBA" id="ARBA00004477"/>
    </source>
</evidence>
<dbReference type="GeneID" id="100374243"/>
<keyword evidence="3" id="KW-0813">Transport</keyword>
<dbReference type="PANTHER" id="PTHR10778:SF10">
    <property type="entry name" value="SOLUTE CARRIER FAMILY 35 MEMBER B1"/>
    <property type="match status" value="1"/>
</dbReference>
<feature type="transmembrane region" description="Helical" evidence="8">
    <location>
        <begin position="201"/>
        <end position="222"/>
    </location>
</feature>
<protein>
    <submittedName>
        <fullName evidence="10">Solute carrier family 35 member B1-like</fullName>
    </submittedName>
</protein>
<dbReference type="Pfam" id="PF08449">
    <property type="entry name" value="UAA"/>
    <property type="match status" value="1"/>
</dbReference>
<feature type="transmembrane region" description="Helical" evidence="8">
    <location>
        <begin position="272"/>
        <end position="299"/>
    </location>
</feature>
<feature type="transmembrane region" description="Helical" evidence="8">
    <location>
        <begin position="171"/>
        <end position="189"/>
    </location>
</feature>
<gene>
    <name evidence="10" type="primary">LOC100374243</name>
</gene>
<dbReference type="SUPFAM" id="SSF103481">
    <property type="entry name" value="Multidrug resistance efflux transporter EmrE"/>
    <property type="match status" value="2"/>
</dbReference>
<keyword evidence="7 8" id="KW-0472">Membrane</keyword>
<feature type="transmembrane region" description="Helical" evidence="8">
    <location>
        <begin position="46"/>
        <end position="65"/>
    </location>
</feature>
<accession>A0ABM0MQH6</accession>
<keyword evidence="9" id="KW-1185">Reference proteome</keyword>
<feature type="transmembrane region" description="Helical" evidence="8">
    <location>
        <begin position="117"/>
        <end position="137"/>
    </location>
</feature>
<dbReference type="Proteomes" id="UP000694865">
    <property type="component" value="Unplaced"/>
</dbReference>
<dbReference type="InterPro" id="IPR037185">
    <property type="entry name" value="EmrE-like"/>
</dbReference>
<proteinExistence type="inferred from homology"/>
<evidence type="ECO:0000313" key="10">
    <source>
        <dbReference type="RefSeq" id="XP_006822267.1"/>
    </source>
</evidence>
<dbReference type="InterPro" id="IPR013657">
    <property type="entry name" value="SCL35B1-4/HUT1"/>
</dbReference>
<evidence type="ECO:0000256" key="2">
    <source>
        <dbReference type="ARBA" id="ARBA00010694"/>
    </source>
</evidence>
<evidence type="ECO:0000256" key="7">
    <source>
        <dbReference type="ARBA" id="ARBA00023136"/>
    </source>
</evidence>